<keyword evidence="5" id="KW-0862">Zinc</keyword>
<evidence type="ECO:0000313" key="12">
    <source>
        <dbReference type="Proteomes" id="UP001150266"/>
    </source>
</evidence>
<evidence type="ECO:0000256" key="8">
    <source>
        <dbReference type="PROSITE-ProRule" id="PRU00042"/>
    </source>
</evidence>
<evidence type="ECO:0000256" key="6">
    <source>
        <dbReference type="ARBA" id="ARBA00023125"/>
    </source>
</evidence>
<evidence type="ECO:0000256" key="1">
    <source>
        <dbReference type="ARBA" id="ARBA00004123"/>
    </source>
</evidence>
<feature type="domain" description="C2H2-type" evidence="10">
    <location>
        <begin position="81"/>
        <end position="108"/>
    </location>
</feature>
<evidence type="ECO:0000256" key="4">
    <source>
        <dbReference type="ARBA" id="ARBA00022771"/>
    </source>
</evidence>
<keyword evidence="3" id="KW-0677">Repeat</keyword>
<comment type="subcellular location">
    <subcellularLocation>
        <location evidence="1">Nucleus</location>
    </subcellularLocation>
</comment>
<dbReference type="EMBL" id="JAOTPV010000015">
    <property type="protein sequence ID" value="KAJ4474963.1"/>
    <property type="molecule type" value="Genomic_DNA"/>
</dbReference>
<dbReference type="PROSITE" id="PS50157">
    <property type="entry name" value="ZINC_FINGER_C2H2_2"/>
    <property type="match status" value="3"/>
</dbReference>
<keyword evidence="4 8" id="KW-0863">Zinc-finger</keyword>
<accession>A0A9W9A5K1</accession>
<comment type="caution">
    <text evidence="11">The sequence shown here is derived from an EMBL/GenBank/DDBJ whole genome shotgun (WGS) entry which is preliminary data.</text>
</comment>
<dbReference type="GO" id="GO:0003677">
    <property type="term" value="F:DNA binding"/>
    <property type="evidence" value="ECO:0007669"/>
    <property type="project" value="UniProtKB-KW"/>
</dbReference>
<evidence type="ECO:0000313" key="11">
    <source>
        <dbReference type="EMBL" id="KAJ4474963.1"/>
    </source>
</evidence>
<reference evidence="11" key="1">
    <citation type="submission" date="2022-08" db="EMBL/GenBank/DDBJ databases">
        <title>A Global Phylogenomic Analysis of the Shiitake Genus Lentinula.</title>
        <authorList>
            <consortium name="DOE Joint Genome Institute"/>
            <person name="Sierra-Patev S."/>
            <person name="Min B."/>
            <person name="Naranjo-Ortiz M."/>
            <person name="Looney B."/>
            <person name="Konkel Z."/>
            <person name="Slot J.C."/>
            <person name="Sakamoto Y."/>
            <person name="Steenwyk J.L."/>
            <person name="Rokas A."/>
            <person name="Carro J."/>
            <person name="Camarero S."/>
            <person name="Ferreira P."/>
            <person name="Molpeceres G."/>
            <person name="Ruiz-Duenas F.J."/>
            <person name="Serrano A."/>
            <person name="Henrissat B."/>
            <person name="Drula E."/>
            <person name="Hughes K.W."/>
            <person name="Mata J.L."/>
            <person name="Ishikawa N.K."/>
            <person name="Vargas-Isla R."/>
            <person name="Ushijima S."/>
            <person name="Smith C.A."/>
            <person name="Ahrendt S."/>
            <person name="Andreopoulos W."/>
            <person name="He G."/>
            <person name="Labutti K."/>
            <person name="Lipzen A."/>
            <person name="Ng V."/>
            <person name="Riley R."/>
            <person name="Sandor L."/>
            <person name="Barry K."/>
            <person name="Martinez A.T."/>
            <person name="Xiao Y."/>
            <person name="Gibbons J.G."/>
            <person name="Terashima K."/>
            <person name="Grigoriev I.V."/>
            <person name="Hibbett D.S."/>
        </authorList>
    </citation>
    <scope>NUCLEOTIDE SEQUENCE</scope>
    <source>
        <strain evidence="11">JLM2183</strain>
    </source>
</reference>
<feature type="region of interest" description="Disordered" evidence="9">
    <location>
        <begin position="76"/>
        <end position="170"/>
    </location>
</feature>
<dbReference type="SUPFAM" id="SSF57667">
    <property type="entry name" value="beta-beta-alpha zinc fingers"/>
    <property type="match status" value="1"/>
</dbReference>
<evidence type="ECO:0000256" key="5">
    <source>
        <dbReference type="ARBA" id="ARBA00022833"/>
    </source>
</evidence>
<keyword evidence="12" id="KW-1185">Reference proteome</keyword>
<dbReference type="AlphaFoldDB" id="A0A9W9A5K1"/>
<organism evidence="11 12">
    <name type="scientific">Lentinula aciculospora</name>
    <dbReference type="NCBI Taxonomy" id="153920"/>
    <lineage>
        <taxon>Eukaryota</taxon>
        <taxon>Fungi</taxon>
        <taxon>Dikarya</taxon>
        <taxon>Basidiomycota</taxon>
        <taxon>Agaricomycotina</taxon>
        <taxon>Agaricomycetes</taxon>
        <taxon>Agaricomycetidae</taxon>
        <taxon>Agaricales</taxon>
        <taxon>Marasmiineae</taxon>
        <taxon>Omphalotaceae</taxon>
        <taxon>Lentinula</taxon>
    </lineage>
</organism>
<dbReference type="GO" id="GO:0008270">
    <property type="term" value="F:zinc ion binding"/>
    <property type="evidence" value="ECO:0007669"/>
    <property type="project" value="UniProtKB-KW"/>
</dbReference>
<dbReference type="Proteomes" id="UP001150266">
    <property type="component" value="Unassembled WGS sequence"/>
</dbReference>
<evidence type="ECO:0000256" key="2">
    <source>
        <dbReference type="ARBA" id="ARBA00022723"/>
    </source>
</evidence>
<dbReference type="GO" id="GO:0005634">
    <property type="term" value="C:nucleus"/>
    <property type="evidence" value="ECO:0007669"/>
    <property type="project" value="UniProtKB-SubCell"/>
</dbReference>
<dbReference type="PROSITE" id="PS00028">
    <property type="entry name" value="ZINC_FINGER_C2H2_1"/>
    <property type="match status" value="1"/>
</dbReference>
<dbReference type="Gene3D" id="3.30.160.60">
    <property type="entry name" value="Classic Zinc Finger"/>
    <property type="match status" value="1"/>
</dbReference>
<name>A0A9W9A5K1_9AGAR</name>
<dbReference type="PANTHER" id="PTHR24392">
    <property type="entry name" value="ZINC FINGER PROTEIN"/>
    <property type="match status" value="1"/>
</dbReference>
<gene>
    <name evidence="11" type="ORF">J3R30DRAFT_3406134</name>
</gene>
<feature type="compositionally biased region" description="Low complexity" evidence="9">
    <location>
        <begin position="138"/>
        <end position="156"/>
    </location>
</feature>
<dbReference type="OrthoDB" id="654211at2759"/>
<protein>
    <recommendedName>
        <fullName evidence="10">C2H2-type domain-containing protein</fullName>
    </recommendedName>
</protein>
<sequence>MARTKKIVYNADGTLKDLTVCDLCGTKVARKGDIPRHMRRHLSAEEKSSQSYACPYDGCTYKNLQKGNVDTHIRTHTKEKKKCPSCNFETPDPGSLTRHRKRHHGYVPEPRKRRNPGNGPPAQLTQPHIMIEAPSTYSRSASTSTELSSSSSVPASQPTGTDQESDTAQSIVSSPYSHGLVLPDSNVEYNSDSTQSAATSLYFSHGQPLASVGHVMQSITHSASTFIPPLPMIAPETQNLLEPSRPPLLRRAPLDLRDILSDEGHVYWGRRL</sequence>
<feature type="domain" description="C2H2-type" evidence="10">
    <location>
        <begin position="19"/>
        <end position="46"/>
    </location>
</feature>
<evidence type="ECO:0000259" key="10">
    <source>
        <dbReference type="PROSITE" id="PS50157"/>
    </source>
</evidence>
<dbReference type="PANTHER" id="PTHR24392:SF31">
    <property type="entry name" value="C2H2-TYPE DOMAIN-CONTAINING PROTEIN"/>
    <property type="match status" value="1"/>
</dbReference>
<dbReference type="SMART" id="SM00355">
    <property type="entry name" value="ZnF_C2H2"/>
    <property type="match status" value="3"/>
</dbReference>
<dbReference type="InterPro" id="IPR013087">
    <property type="entry name" value="Znf_C2H2_type"/>
</dbReference>
<feature type="domain" description="C2H2-type" evidence="10">
    <location>
        <begin position="52"/>
        <end position="81"/>
    </location>
</feature>
<keyword evidence="2" id="KW-0479">Metal-binding</keyword>
<feature type="compositionally biased region" description="Polar residues" evidence="9">
    <location>
        <begin position="157"/>
        <end position="170"/>
    </location>
</feature>
<dbReference type="InterPro" id="IPR036236">
    <property type="entry name" value="Znf_C2H2_sf"/>
</dbReference>
<evidence type="ECO:0000256" key="7">
    <source>
        <dbReference type="ARBA" id="ARBA00023242"/>
    </source>
</evidence>
<keyword evidence="6" id="KW-0238">DNA-binding</keyword>
<evidence type="ECO:0000256" key="9">
    <source>
        <dbReference type="SAM" id="MobiDB-lite"/>
    </source>
</evidence>
<feature type="compositionally biased region" description="Basic residues" evidence="9">
    <location>
        <begin position="97"/>
        <end position="115"/>
    </location>
</feature>
<keyword evidence="7" id="KW-0539">Nucleus</keyword>
<evidence type="ECO:0000256" key="3">
    <source>
        <dbReference type="ARBA" id="ARBA00022737"/>
    </source>
</evidence>
<proteinExistence type="predicted"/>